<evidence type="ECO:0000256" key="3">
    <source>
        <dbReference type="ARBA" id="ARBA00023154"/>
    </source>
</evidence>
<dbReference type="InterPro" id="IPR005097">
    <property type="entry name" value="Sacchrp_dh_NADP-bd"/>
</dbReference>
<evidence type="ECO:0000313" key="7">
    <source>
        <dbReference type="Proteomes" id="UP001221757"/>
    </source>
</evidence>
<feature type="domain" description="Saccharopine dehydrogenase NADP binding" evidence="4">
    <location>
        <begin position="14"/>
        <end position="132"/>
    </location>
</feature>
<dbReference type="Pfam" id="PF03435">
    <property type="entry name" value="Sacchrp_dh_NADP"/>
    <property type="match status" value="1"/>
</dbReference>
<keyword evidence="3" id="KW-0457">Lysine biosynthesis</keyword>
<proteinExistence type="predicted"/>
<dbReference type="Proteomes" id="UP001221757">
    <property type="component" value="Unassembled WGS sequence"/>
</dbReference>
<keyword evidence="7" id="KW-1185">Reference proteome</keyword>
<dbReference type="GO" id="GO:0004753">
    <property type="term" value="F:saccharopine dehydrogenase activity"/>
    <property type="evidence" value="ECO:0007669"/>
    <property type="project" value="TreeGrafter"/>
</dbReference>
<dbReference type="SUPFAM" id="SSF51735">
    <property type="entry name" value="NAD(P)-binding Rossmann-fold domains"/>
    <property type="match status" value="1"/>
</dbReference>
<dbReference type="SUPFAM" id="SSF55347">
    <property type="entry name" value="Glyceraldehyde-3-phosphate dehydrogenase-like, C-terminal domain"/>
    <property type="match status" value="1"/>
</dbReference>
<evidence type="ECO:0000313" key="6">
    <source>
        <dbReference type="EMBL" id="KAJ7695352.1"/>
    </source>
</evidence>
<dbReference type="InterPro" id="IPR036291">
    <property type="entry name" value="NAD(P)-bd_dom_sf"/>
</dbReference>
<dbReference type="GO" id="GO:0019878">
    <property type="term" value="P:lysine biosynthetic process via aminoadipic acid"/>
    <property type="evidence" value="ECO:0007669"/>
    <property type="project" value="TreeGrafter"/>
</dbReference>
<comment type="caution">
    <text evidence="6">The sequence shown here is derived from an EMBL/GenBank/DDBJ whole genome shotgun (WGS) entry which is preliminary data.</text>
</comment>
<gene>
    <name evidence="6" type="ORF">B0H17DRAFT_1158883</name>
</gene>
<evidence type="ECO:0000256" key="2">
    <source>
        <dbReference type="ARBA" id="ARBA00023002"/>
    </source>
</evidence>
<dbReference type="Pfam" id="PF16653">
    <property type="entry name" value="Sacchrp_dh_C"/>
    <property type="match status" value="1"/>
</dbReference>
<dbReference type="InterPro" id="IPR032095">
    <property type="entry name" value="Sacchrp_dh-like_C"/>
</dbReference>
<keyword evidence="1" id="KW-0521">NADP</keyword>
<dbReference type="PANTHER" id="PTHR11133:SF22">
    <property type="entry name" value="ALPHA-AMINOADIPIC SEMIALDEHYDE SYNTHASE, MITOCHONDRIAL"/>
    <property type="match status" value="1"/>
</dbReference>
<protein>
    <submittedName>
        <fullName evidence="6">Saccharopine dehydrogenase</fullName>
    </submittedName>
</protein>
<name>A0AAD7DML2_MYCRO</name>
<dbReference type="EMBL" id="JARKIE010000038">
    <property type="protein sequence ID" value="KAJ7695352.1"/>
    <property type="molecule type" value="Genomic_DNA"/>
</dbReference>
<dbReference type="GO" id="GO:0005737">
    <property type="term" value="C:cytoplasm"/>
    <property type="evidence" value="ECO:0007669"/>
    <property type="project" value="TreeGrafter"/>
</dbReference>
<accession>A0AAD7DML2</accession>
<dbReference type="InterPro" id="IPR051168">
    <property type="entry name" value="AASS"/>
</dbReference>
<feature type="domain" description="Saccharopine dehydrogenase-like C-terminal" evidence="5">
    <location>
        <begin position="136"/>
        <end position="450"/>
    </location>
</feature>
<dbReference type="FunFam" id="3.30.360.10:FF:000008">
    <property type="entry name" value="Alpha-aminoadipic semialdehyde synthase, mitochondrial"/>
    <property type="match status" value="1"/>
</dbReference>
<keyword evidence="3" id="KW-0028">Amino-acid biosynthesis</keyword>
<dbReference type="FunFam" id="3.40.50.720:FF:000072">
    <property type="entry name" value="Saccharopine dehydrogenase [NADP(+), L-glutamate-forming]"/>
    <property type="match status" value="1"/>
</dbReference>
<keyword evidence="2" id="KW-0560">Oxidoreductase</keyword>
<evidence type="ECO:0000259" key="5">
    <source>
        <dbReference type="Pfam" id="PF16653"/>
    </source>
</evidence>
<sequence>MATSTPTAPKTKKILLLGSGFVAGPCADYLARDPANVLTVACRTHASASAFCAALPAGASATALALDVSDTAALEAAVAAHDLVISLIPYTYHAAVVEAAIKSKTHVVTTSYISPAMRALDDRARAAGIVVLNEAGLDPGIDHLWAVKVIDEVHAKGGKVKQFLLHCGALPAPECSDNPLGYRFSWSPRGGLLALLNPAHYISGGAVKHVPGPELMTSATPLAIGAFAFEMFPNRDSVPFREFYRIPEAETVLRGTLRYVGFTAFMAALVKLGWLAMDVKEWLANGLEWREVMQRACGASASDEATLIVQIKQLCAFPSEYESTRIIDGLRWMGLFSAEKVAVRNGTLLDTLCGRLEVLMKYEPGQRDLVIMQQKYVVEWQDGREETIVTTLEAYGKPNGPSAMALTVGLPCGIATQLVLDGVINTPGILAPYSKEICDPIRAKLESEGLGMTQEIL</sequence>
<evidence type="ECO:0000259" key="4">
    <source>
        <dbReference type="Pfam" id="PF03435"/>
    </source>
</evidence>
<reference evidence="6" key="1">
    <citation type="submission" date="2023-03" db="EMBL/GenBank/DDBJ databases">
        <title>Massive genome expansion in bonnet fungi (Mycena s.s.) driven by repeated elements and novel gene families across ecological guilds.</title>
        <authorList>
            <consortium name="Lawrence Berkeley National Laboratory"/>
            <person name="Harder C.B."/>
            <person name="Miyauchi S."/>
            <person name="Viragh M."/>
            <person name="Kuo A."/>
            <person name="Thoen E."/>
            <person name="Andreopoulos B."/>
            <person name="Lu D."/>
            <person name="Skrede I."/>
            <person name="Drula E."/>
            <person name="Henrissat B."/>
            <person name="Morin E."/>
            <person name="Kohler A."/>
            <person name="Barry K."/>
            <person name="LaButti K."/>
            <person name="Morin E."/>
            <person name="Salamov A."/>
            <person name="Lipzen A."/>
            <person name="Mereny Z."/>
            <person name="Hegedus B."/>
            <person name="Baldrian P."/>
            <person name="Stursova M."/>
            <person name="Weitz H."/>
            <person name="Taylor A."/>
            <person name="Grigoriev I.V."/>
            <person name="Nagy L.G."/>
            <person name="Martin F."/>
            <person name="Kauserud H."/>
        </authorList>
    </citation>
    <scope>NUCLEOTIDE SEQUENCE</scope>
    <source>
        <strain evidence="6">CBHHK067</strain>
    </source>
</reference>
<dbReference type="Gene3D" id="1.10.1870.10">
    <property type="entry name" value="Domain 3, Saccharopine reductase"/>
    <property type="match status" value="1"/>
</dbReference>
<dbReference type="Gene3D" id="3.40.50.720">
    <property type="entry name" value="NAD(P)-binding Rossmann-like Domain"/>
    <property type="match status" value="1"/>
</dbReference>
<dbReference type="AlphaFoldDB" id="A0AAD7DML2"/>
<dbReference type="Gene3D" id="3.30.360.10">
    <property type="entry name" value="Dihydrodipicolinate Reductase, domain 2"/>
    <property type="match status" value="1"/>
</dbReference>
<organism evidence="6 7">
    <name type="scientific">Mycena rosella</name>
    <name type="common">Pink bonnet</name>
    <name type="synonym">Agaricus rosellus</name>
    <dbReference type="NCBI Taxonomy" id="1033263"/>
    <lineage>
        <taxon>Eukaryota</taxon>
        <taxon>Fungi</taxon>
        <taxon>Dikarya</taxon>
        <taxon>Basidiomycota</taxon>
        <taxon>Agaricomycotina</taxon>
        <taxon>Agaricomycetes</taxon>
        <taxon>Agaricomycetidae</taxon>
        <taxon>Agaricales</taxon>
        <taxon>Marasmiineae</taxon>
        <taxon>Mycenaceae</taxon>
        <taxon>Mycena</taxon>
    </lineage>
</organism>
<dbReference type="PANTHER" id="PTHR11133">
    <property type="entry name" value="SACCHAROPINE DEHYDROGENASE"/>
    <property type="match status" value="1"/>
</dbReference>
<evidence type="ECO:0000256" key="1">
    <source>
        <dbReference type="ARBA" id="ARBA00022857"/>
    </source>
</evidence>